<evidence type="ECO:0000256" key="1">
    <source>
        <dbReference type="SAM" id="Phobius"/>
    </source>
</evidence>
<organism evidence="2 3">
    <name type="scientific">Sporosarcina pasteurii</name>
    <name type="common">Bacillus pasteurii</name>
    <dbReference type="NCBI Taxonomy" id="1474"/>
    <lineage>
        <taxon>Bacteria</taxon>
        <taxon>Bacillati</taxon>
        <taxon>Bacillota</taxon>
        <taxon>Bacilli</taxon>
        <taxon>Bacillales</taxon>
        <taxon>Caryophanaceae</taxon>
        <taxon>Sporosarcina</taxon>
    </lineage>
</organism>
<dbReference type="AlphaFoldDB" id="A0A380CJP8"/>
<name>A0A380CJP8_SPOPA</name>
<accession>A0A380CJP8</accession>
<dbReference type="Proteomes" id="UP000254519">
    <property type="component" value="Unassembled WGS sequence"/>
</dbReference>
<gene>
    <name evidence="2" type="ORF">NCTC4822_03246</name>
</gene>
<keyword evidence="3" id="KW-1185">Reference proteome</keyword>
<protein>
    <submittedName>
        <fullName evidence="2">Uncharacterized protein</fullName>
    </submittedName>
</protein>
<evidence type="ECO:0000313" key="2">
    <source>
        <dbReference type="EMBL" id="SUJ21949.1"/>
    </source>
</evidence>
<dbReference type="EMBL" id="UGYZ01000002">
    <property type="protein sequence ID" value="SUJ21949.1"/>
    <property type="molecule type" value="Genomic_DNA"/>
</dbReference>
<feature type="transmembrane region" description="Helical" evidence="1">
    <location>
        <begin position="6"/>
        <end position="26"/>
    </location>
</feature>
<proteinExistence type="predicted"/>
<reference evidence="2 3" key="1">
    <citation type="submission" date="2018-06" db="EMBL/GenBank/DDBJ databases">
        <authorList>
            <consortium name="Pathogen Informatics"/>
            <person name="Doyle S."/>
        </authorList>
    </citation>
    <scope>NUCLEOTIDE SEQUENCE [LARGE SCALE GENOMIC DNA]</scope>
    <source>
        <strain evidence="3">ATCC 11859 / DSM 33 / NCIB 8841 / NCTC 4822</strain>
    </source>
</reference>
<keyword evidence="1" id="KW-0472">Membrane</keyword>
<sequence>MWFLYIMFTLFAFVGIGTIAGLVRTFSSDGNQ</sequence>
<keyword evidence="1" id="KW-0812">Transmembrane</keyword>
<keyword evidence="1" id="KW-1133">Transmembrane helix</keyword>
<evidence type="ECO:0000313" key="3">
    <source>
        <dbReference type="Proteomes" id="UP000254519"/>
    </source>
</evidence>